<name>A0ABS3Y8Z5_9BACT</name>
<gene>
    <name evidence="1" type="ORF">J7I43_02965</name>
</gene>
<evidence type="ECO:0000313" key="1">
    <source>
        <dbReference type="EMBL" id="MBO9151152.1"/>
    </source>
</evidence>
<comment type="caution">
    <text evidence="1">The sequence shown here is derived from an EMBL/GenBank/DDBJ whole genome shotgun (WGS) entry which is preliminary data.</text>
</comment>
<dbReference type="RefSeq" id="WP_209143069.1">
    <property type="nucleotide sequence ID" value="NZ_JAGHKP010000001.1"/>
</dbReference>
<organism evidence="1 2">
    <name type="scientific">Chitinophaga chungangae</name>
    <dbReference type="NCBI Taxonomy" id="2821488"/>
    <lineage>
        <taxon>Bacteria</taxon>
        <taxon>Pseudomonadati</taxon>
        <taxon>Bacteroidota</taxon>
        <taxon>Chitinophagia</taxon>
        <taxon>Chitinophagales</taxon>
        <taxon>Chitinophagaceae</taxon>
        <taxon>Chitinophaga</taxon>
    </lineage>
</organism>
<proteinExistence type="predicted"/>
<accession>A0ABS3Y8Z5</accession>
<sequence length="1147" mass="125401">MRISGKILLIVILVSGWMLTSVKTARAQCDWSAQAVTDSSRCAASGKITILLTGPDKDNVTNKLYKLKSASGLEYPEIGTPVFENLAAGEYSVLVSGICGGQLDSVMVLATVPGNYVPFSGDALKVRDPFPNCNSGQVKLTFTNGRKPYRATITAAPGTYTGAAEFFSSNLELIVGDLPTGNYTFVLSDSCGIGSEEEVSMGTVPEPTLTSLNLHSMSVTQQNCNKLVVPSPPISSASAYAGYVYAGSGFQYGAAWPGQTPAAYHDVYYGNTLLLDLPAGETASYAYGKVINYYIKSPCGQIWILPYTVNPPLVNVTQVKNCNIDFGLACIFSFMSDRFCMPMQIKVRNRNTLQEWNFTVYDPNGWSEQGFPYGIYDIDVRSADNYPLYTADSLVIQPEDPASQYSIYFTAQTNGMHNSALVTVNMRSGLSWAAGDVIELVAPATHRARRVVPFAGSGGYLFYESDNGLPFTPNNYVWKITDRCGSHYINMNIAPEDVYFYEWDYSTSDTCGGMAVRGNGTVKFHGQVRPTYYKITSSPPGIIVDQSIVPAGSPLTLPAEGNYKISVTASPTSVSDWDNNTMVVNYAPKRIAIDATLTSGFICPQGAPNSGSIVVHARNGTGGYQYMLAEAGNGLNGPYLDANNTGRFFSGSGYSLMVNENYDVKVVDGCGAFAVQTVKILDYATAQLAMLDKETYCVGDVARLNVLQLPTTAITYRWAFPDGAVDTAKAPVIRDLGPQHRGIFKVAISADICQDTIRGEVTLDLADFERICYSSVTDTSVNPYTAGLLGNWRAFKSYAYYGARKESDPGQPTNTRTDGTYQDFLSFWQKQQNGWKASQDTTRWLWTTESTLFNKKGYELENKDPLGRFNAAIYGFENTLAVAVVQNSRYREAAFEGFEDYDLASDVCEMDCSAGRRFDFSGYLGMLDSTQRHTGRYSMRLAAGDTMFTSHAVTDTGGAATLPVFVTGAAQCSTPGLVLKSVKADSTVLLPSFSPLTGKKVLFSAWVKEQADCNCSAYSSNVVKLVIKKGEETFIHTVQPSGNIIEGWQRYEYAVDVPAGSSQISVLFIATGTSDIFIDDVRFHPYNANMKSYAYDPMTMRMMAELDENNYATFYEYDDDGVLIRVKKETERGIKTIKETRSGLIKE</sequence>
<dbReference type="EMBL" id="JAGHKP010000001">
    <property type="protein sequence ID" value="MBO9151152.1"/>
    <property type="molecule type" value="Genomic_DNA"/>
</dbReference>
<reference evidence="2" key="1">
    <citation type="submission" date="2021-03" db="EMBL/GenBank/DDBJ databases">
        <title>Assistant Professor.</title>
        <authorList>
            <person name="Huq M.A."/>
        </authorList>
    </citation>
    <scope>NUCLEOTIDE SEQUENCE [LARGE SCALE GENOMIC DNA]</scope>
    <source>
        <strain evidence="2">MAH-28</strain>
    </source>
</reference>
<keyword evidence="2" id="KW-1185">Reference proteome</keyword>
<dbReference type="Gene3D" id="2.60.120.260">
    <property type="entry name" value="Galactose-binding domain-like"/>
    <property type="match status" value="1"/>
</dbReference>
<protein>
    <submittedName>
        <fullName evidence="1">Uncharacterized protein</fullName>
    </submittedName>
</protein>
<evidence type="ECO:0000313" key="2">
    <source>
        <dbReference type="Proteomes" id="UP000679126"/>
    </source>
</evidence>
<dbReference type="Proteomes" id="UP000679126">
    <property type="component" value="Unassembled WGS sequence"/>
</dbReference>